<keyword evidence="2" id="KW-1185">Reference proteome</keyword>
<proteinExistence type="predicted"/>
<accession>A0A8S1D7C6</accession>
<sequence>MPDKSVRSLRPVNFNRIQHKPGFRHLNHRFSPAAAAPEQRREGQMPTFLIFICIDRAAGNNHKAASW</sequence>
<name>A0A8S1D7C6_9INSE</name>
<dbReference type="EMBL" id="CADEPI010000134">
    <property type="protein sequence ID" value="CAB3376834.1"/>
    <property type="molecule type" value="Genomic_DNA"/>
</dbReference>
<gene>
    <name evidence="1" type="ORF">CLODIP_2_CD05859</name>
</gene>
<evidence type="ECO:0000313" key="2">
    <source>
        <dbReference type="Proteomes" id="UP000494165"/>
    </source>
</evidence>
<dbReference type="AlphaFoldDB" id="A0A8S1D7C6"/>
<dbReference type="Proteomes" id="UP000494165">
    <property type="component" value="Unassembled WGS sequence"/>
</dbReference>
<comment type="caution">
    <text evidence="1">The sequence shown here is derived from an EMBL/GenBank/DDBJ whole genome shotgun (WGS) entry which is preliminary data.</text>
</comment>
<protein>
    <submittedName>
        <fullName evidence="1">Uncharacterized protein</fullName>
    </submittedName>
</protein>
<evidence type="ECO:0000313" key="1">
    <source>
        <dbReference type="EMBL" id="CAB3376834.1"/>
    </source>
</evidence>
<reference evidence="1 2" key="1">
    <citation type="submission" date="2020-04" db="EMBL/GenBank/DDBJ databases">
        <authorList>
            <person name="Alioto T."/>
            <person name="Alioto T."/>
            <person name="Gomez Garrido J."/>
        </authorList>
    </citation>
    <scope>NUCLEOTIDE SEQUENCE [LARGE SCALE GENOMIC DNA]</scope>
</reference>
<organism evidence="1 2">
    <name type="scientific">Cloeon dipterum</name>
    <dbReference type="NCBI Taxonomy" id="197152"/>
    <lineage>
        <taxon>Eukaryota</taxon>
        <taxon>Metazoa</taxon>
        <taxon>Ecdysozoa</taxon>
        <taxon>Arthropoda</taxon>
        <taxon>Hexapoda</taxon>
        <taxon>Insecta</taxon>
        <taxon>Pterygota</taxon>
        <taxon>Palaeoptera</taxon>
        <taxon>Ephemeroptera</taxon>
        <taxon>Pisciforma</taxon>
        <taxon>Baetidae</taxon>
        <taxon>Cloeon</taxon>
    </lineage>
</organism>